<gene>
    <name evidence="15 18" type="primary">ligA</name>
    <name evidence="18" type="ORF">HMPREF9626_1228</name>
</gene>
<feature type="binding site" evidence="15">
    <location>
        <begin position="78"/>
        <end position="79"/>
    </location>
    <ligand>
        <name>NAD(+)</name>
        <dbReference type="ChEBI" id="CHEBI:57540"/>
    </ligand>
</feature>
<feature type="binding site" evidence="15">
    <location>
        <position position="395"/>
    </location>
    <ligand>
        <name>Zn(2+)</name>
        <dbReference type="ChEBI" id="CHEBI:29105"/>
    </ligand>
</feature>
<evidence type="ECO:0000313" key="19">
    <source>
        <dbReference type="Proteomes" id="UP000003812"/>
    </source>
</evidence>
<dbReference type="InterPro" id="IPR004150">
    <property type="entry name" value="NAD_DNA_ligase_OB"/>
</dbReference>
<comment type="function">
    <text evidence="1 15">DNA ligase that catalyzes the formation of phosphodiester linkages between 5'-phosphoryl and 3'-hydroxyl groups in double-stranded DNA using NAD as a coenzyme and as the energy source for the reaction. It is essential for DNA replication and repair of damaged DNA.</text>
</comment>
<evidence type="ECO:0000256" key="11">
    <source>
        <dbReference type="ARBA" id="ARBA00023204"/>
    </source>
</evidence>
<dbReference type="SMART" id="SM00278">
    <property type="entry name" value="HhH1"/>
    <property type="match status" value="3"/>
</dbReference>
<feature type="binding site" evidence="15">
    <location>
        <position position="398"/>
    </location>
    <ligand>
        <name>Zn(2+)</name>
        <dbReference type="ChEBI" id="CHEBI:29105"/>
    </ligand>
</feature>
<dbReference type="PROSITE" id="PS01056">
    <property type="entry name" value="DNA_LIGASE_N2"/>
    <property type="match status" value="1"/>
</dbReference>
<evidence type="ECO:0000256" key="13">
    <source>
        <dbReference type="ARBA" id="ARBA00034005"/>
    </source>
</evidence>
<keyword evidence="8 15" id="KW-0862">Zinc</keyword>
<dbReference type="InterPro" id="IPR001679">
    <property type="entry name" value="DNA_ligase"/>
</dbReference>
<feature type="binding site" evidence="15">
    <location>
        <begin position="29"/>
        <end position="33"/>
    </location>
    <ligand>
        <name>NAD(+)</name>
        <dbReference type="ChEBI" id="CHEBI:57540"/>
    </ligand>
</feature>
<name>E3CE81_STRPA</name>
<feature type="domain" description="BRCT" evidence="17">
    <location>
        <begin position="577"/>
        <end position="652"/>
    </location>
</feature>
<evidence type="ECO:0000256" key="15">
    <source>
        <dbReference type="HAMAP-Rule" id="MF_01588"/>
    </source>
</evidence>
<dbReference type="NCBIfam" id="TIGR00575">
    <property type="entry name" value="dnlj"/>
    <property type="match status" value="1"/>
</dbReference>
<feature type="binding site" evidence="15">
    <location>
        <position position="130"/>
    </location>
    <ligand>
        <name>NAD(+)</name>
        <dbReference type="ChEBI" id="CHEBI:57540"/>
    </ligand>
</feature>
<comment type="similarity">
    <text evidence="14 15">Belongs to the NAD-dependent DNA ligase family. LigA subfamily.</text>
</comment>
<evidence type="ECO:0000256" key="4">
    <source>
        <dbReference type="ARBA" id="ARBA00022598"/>
    </source>
</evidence>
<dbReference type="EMBL" id="AEKM01000010">
    <property type="protein sequence ID" value="EFQ54944.1"/>
    <property type="molecule type" value="Genomic_DNA"/>
</dbReference>
<feature type="binding site" evidence="15">
    <location>
        <position position="164"/>
    </location>
    <ligand>
        <name>NAD(+)</name>
        <dbReference type="ChEBI" id="CHEBI:57540"/>
    </ligand>
</feature>
<dbReference type="GO" id="GO:0003677">
    <property type="term" value="F:DNA binding"/>
    <property type="evidence" value="ECO:0007669"/>
    <property type="project" value="InterPro"/>
</dbReference>
<organism evidence="18 19">
    <name type="scientific">Streptococcus parasanguinis F0405</name>
    <dbReference type="NCBI Taxonomy" id="905067"/>
    <lineage>
        <taxon>Bacteria</taxon>
        <taxon>Bacillati</taxon>
        <taxon>Bacillota</taxon>
        <taxon>Bacilli</taxon>
        <taxon>Lactobacillales</taxon>
        <taxon>Streptococcaceae</taxon>
        <taxon>Streptococcus</taxon>
    </lineage>
</organism>
<dbReference type="PANTHER" id="PTHR23389:SF9">
    <property type="entry name" value="DNA LIGASE"/>
    <property type="match status" value="1"/>
</dbReference>
<dbReference type="GO" id="GO:0003911">
    <property type="term" value="F:DNA ligase (NAD+) activity"/>
    <property type="evidence" value="ECO:0007669"/>
    <property type="project" value="UniProtKB-UniRule"/>
</dbReference>
<dbReference type="InterPro" id="IPR013840">
    <property type="entry name" value="DNAligase_N"/>
</dbReference>
<dbReference type="InterPro" id="IPR001357">
    <property type="entry name" value="BRCT_dom"/>
</dbReference>
<dbReference type="AlphaFoldDB" id="E3CE81"/>
<dbReference type="Pfam" id="PF03119">
    <property type="entry name" value="DNA_ligase_ZBD"/>
    <property type="match status" value="1"/>
</dbReference>
<dbReference type="InterPro" id="IPR013839">
    <property type="entry name" value="DNAligase_adenylation"/>
</dbReference>
<keyword evidence="7 15" id="KW-0227">DNA damage</keyword>
<evidence type="ECO:0000256" key="5">
    <source>
        <dbReference type="ARBA" id="ARBA00022705"/>
    </source>
</evidence>
<feature type="binding site" evidence="15">
    <location>
        <position position="418"/>
    </location>
    <ligand>
        <name>Zn(2+)</name>
        <dbReference type="ChEBI" id="CHEBI:29105"/>
    </ligand>
</feature>
<dbReference type="FunFam" id="2.40.50.140:FF:000012">
    <property type="entry name" value="DNA ligase"/>
    <property type="match status" value="1"/>
</dbReference>
<dbReference type="HAMAP" id="MF_01588">
    <property type="entry name" value="DNA_ligase_A"/>
    <property type="match status" value="1"/>
</dbReference>
<dbReference type="Gene3D" id="6.20.10.30">
    <property type="match status" value="1"/>
</dbReference>
<dbReference type="Gene3D" id="1.10.150.20">
    <property type="entry name" value="5' to 3' exonuclease, C-terminal subdomain"/>
    <property type="match status" value="2"/>
</dbReference>
<evidence type="ECO:0000256" key="1">
    <source>
        <dbReference type="ARBA" id="ARBA00004067"/>
    </source>
</evidence>
<dbReference type="Gene3D" id="3.40.50.10190">
    <property type="entry name" value="BRCT domain"/>
    <property type="match status" value="1"/>
</dbReference>
<dbReference type="Gene3D" id="1.10.287.610">
    <property type="entry name" value="Helix hairpin bin"/>
    <property type="match status" value="1"/>
</dbReference>
<feature type="binding site" evidence="15">
    <location>
        <position position="278"/>
    </location>
    <ligand>
        <name>NAD(+)</name>
        <dbReference type="ChEBI" id="CHEBI:57540"/>
    </ligand>
</feature>
<dbReference type="GO" id="GO:0046872">
    <property type="term" value="F:metal ion binding"/>
    <property type="evidence" value="ECO:0007669"/>
    <property type="project" value="UniProtKB-KW"/>
</dbReference>
<dbReference type="Pfam" id="PF12826">
    <property type="entry name" value="HHH_2"/>
    <property type="match status" value="1"/>
</dbReference>
<dbReference type="InterPro" id="IPR003583">
    <property type="entry name" value="Hlx-hairpin-Hlx_DNA-bd_motif"/>
</dbReference>
<dbReference type="Pfam" id="PF14520">
    <property type="entry name" value="HHH_5"/>
    <property type="match status" value="1"/>
</dbReference>
<dbReference type="NCBIfam" id="NF005932">
    <property type="entry name" value="PRK07956.1"/>
    <property type="match status" value="1"/>
</dbReference>
<dbReference type="InterPro" id="IPR033136">
    <property type="entry name" value="DNA_ligase_CS"/>
</dbReference>
<keyword evidence="12 15" id="KW-0464">Manganese</keyword>
<dbReference type="SUPFAM" id="SSF52113">
    <property type="entry name" value="BRCT domain"/>
    <property type="match status" value="1"/>
</dbReference>
<dbReference type="GO" id="GO:0006281">
    <property type="term" value="P:DNA repair"/>
    <property type="evidence" value="ECO:0007669"/>
    <property type="project" value="UniProtKB-KW"/>
</dbReference>
<dbReference type="SUPFAM" id="SSF47781">
    <property type="entry name" value="RuvA domain 2-like"/>
    <property type="match status" value="1"/>
</dbReference>
<reference evidence="18 19" key="1">
    <citation type="submission" date="2010-10" db="EMBL/GenBank/DDBJ databases">
        <authorList>
            <person name="Durkin A.S."/>
            <person name="Madupu R."/>
            <person name="Torralba M."/>
            <person name="Gillis M."/>
            <person name="Methe B."/>
            <person name="Sutton G."/>
            <person name="Nelson K.E."/>
        </authorList>
    </citation>
    <scope>NUCLEOTIDE SEQUENCE [LARGE SCALE GENOMIC DNA]</scope>
    <source>
        <strain evidence="18 19">F0405</strain>
    </source>
</reference>
<dbReference type="SUPFAM" id="SSF50249">
    <property type="entry name" value="Nucleic acid-binding proteins"/>
    <property type="match status" value="1"/>
</dbReference>
<comment type="cofactor">
    <cofactor evidence="15">
        <name>Mg(2+)</name>
        <dbReference type="ChEBI" id="CHEBI:18420"/>
    </cofactor>
    <cofactor evidence="15">
        <name>Mn(2+)</name>
        <dbReference type="ChEBI" id="CHEBI:29035"/>
    </cofactor>
</comment>
<evidence type="ECO:0000313" key="18">
    <source>
        <dbReference type="EMBL" id="EFQ54944.1"/>
    </source>
</evidence>
<dbReference type="Pfam" id="PF03120">
    <property type="entry name" value="OB_DNA_ligase"/>
    <property type="match status" value="1"/>
</dbReference>
<dbReference type="FunFam" id="1.10.287.610:FF:000002">
    <property type="entry name" value="DNA ligase"/>
    <property type="match status" value="1"/>
</dbReference>
<keyword evidence="11 15" id="KW-0234">DNA repair</keyword>
<dbReference type="FunFam" id="3.30.470.30:FF:000001">
    <property type="entry name" value="DNA ligase"/>
    <property type="match status" value="1"/>
</dbReference>
<dbReference type="InterPro" id="IPR004149">
    <property type="entry name" value="Znf_DNAligase_C4"/>
</dbReference>
<evidence type="ECO:0000256" key="10">
    <source>
        <dbReference type="ARBA" id="ARBA00023027"/>
    </source>
</evidence>
<dbReference type="InterPro" id="IPR018239">
    <property type="entry name" value="DNA_ligase_AS"/>
</dbReference>
<dbReference type="EC" id="6.5.1.2" evidence="2 15"/>
<evidence type="ECO:0000256" key="16">
    <source>
        <dbReference type="RuleBase" id="RU000618"/>
    </source>
</evidence>
<dbReference type="GO" id="GO:0006260">
    <property type="term" value="P:DNA replication"/>
    <property type="evidence" value="ECO:0007669"/>
    <property type="project" value="UniProtKB-KW"/>
</dbReference>
<dbReference type="FunFam" id="1.10.150.20:FF:000007">
    <property type="entry name" value="DNA ligase"/>
    <property type="match status" value="1"/>
</dbReference>
<dbReference type="Proteomes" id="UP000003812">
    <property type="component" value="Unassembled WGS sequence"/>
</dbReference>
<evidence type="ECO:0000256" key="12">
    <source>
        <dbReference type="ARBA" id="ARBA00023211"/>
    </source>
</evidence>
<evidence type="ECO:0000256" key="9">
    <source>
        <dbReference type="ARBA" id="ARBA00022842"/>
    </source>
</evidence>
<keyword evidence="6 15" id="KW-0479">Metal-binding</keyword>
<feature type="active site" description="N6-AMP-lysine intermediate" evidence="15">
    <location>
        <position position="109"/>
    </location>
</feature>
<dbReference type="InterPro" id="IPR036420">
    <property type="entry name" value="BRCT_dom_sf"/>
</dbReference>
<dbReference type="Gene3D" id="3.30.470.30">
    <property type="entry name" value="DNA ligase/mRNA capping enzyme"/>
    <property type="match status" value="1"/>
</dbReference>
<evidence type="ECO:0000256" key="14">
    <source>
        <dbReference type="ARBA" id="ARBA00060881"/>
    </source>
</evidence>
<evidence type="ECO:0000256" key="6">
    <source>
        <dbReference type="ARBA" id="ARBA00022723"/>
    </source>
</evidence>
<sequence length="652" mass="72334">MKTRMKELVELLNRYAYEYYTKDTPSVSDSEYDQLYRELVELETAHPDEILPESPTHRVGGVVLKGFTKYQHQYPLYSLQDAFSREELEAFDQRVRKEFPSISYVCELKIDGLSISLTYENGVLVTGATRGDGSVGEDITENLKRVKDIPLVLPEPVNITVRGECYMPRASFDRVNQIRQENGEPEFANPRNAAAGTLRQLDTKIVAKRNLATFLYQEVSPTDQSSQEGVLEKLARLGFVVNQERVLAEDMEQIWDFIQKVAQLREDLPYDIDGIVIKVNDLAVQEELGFTVKAPKWAVAYKFPAEEKEAKILSVDWTVGRTGVVTPTANLTPVQLAGTTVSRATLHNVDYIAEKDIHQNDTVIVYKAGDIIPAVLRVVKDKRVSDQALAIPTHCPSCQSELLHFEDEVALRCINPLCPAQIKEGLNHFASRDAMNITGLGPAVVEKLFAAQLVEDVAGIYRLTVEDLLTLEGFKEKSAEKLYEAIQASKENSAEKLLFGLGIRHVGSKVSQILLQEFHDLDQLATADPERIASIDSLGMVVAESLKRYFAQEGSKRLLQELKEAGVNMDYLGEKVAADAALSGMTVVLTGKLERLTRSEAKAKLESLGAKVTGSVSKKTDLVVAGSDAGSKLTKAQELGIQVEDEAWLESL</sequence>
<keyword evidence="4 15" id="KW-0436">Ligase</keyword>
<dbReference type="Gene3D" id="2.40.50.140">
    <property type="entry name" value="Nucleic acid-binding proteins"/>
    <property type="match status" value="1"/>
</dbReference>
<dbReference type="SMART" id="SM00292">
    <property type="entry name" value="BRCT"/>
    <property type="match status" value="1"/>
</dbReference>
<dbReference type="GO" id="GO:0005829">
    <property type="term" value="C:cytosol"/>
    <property type="evidence" value="ECO:0007669"/>
    <property type="project" value="TreeGrafter"/>
</dbReference>
<keyword evidence="5 15" id="KW-0235">DNA replication</keyword>
<dbReference type="SUPFAM" id="SSF56091">
    <property type="entry name" value="DNA ligase/mRNA capping enzyme, catalytic domain"/>
    <property type="match status" value="1"/>
</dbReference>
<proteinExistence type="inferred from homology"/>
<dbReference type="PANTHER" id="PTHR23389">
    <property type="entry name" value="CHROMOSOME TRANSMISSION FIDELITY FACTOR 18"/>
    <property type="match status" value="1"/>
</dbReference>
<accession>E3CE81</accession>
<dbReference type="FunFam" id="1.10.150.20:FF:000006">
    <property type="entry name" value="DNA ligase"/>
    <property type="match status" value="1"/>
</dbReference>
<keyword evidence="9 15" id="KW-0460">Magnesium</keyword>
<dbReference type="CDD" id="cd17748">
    <property type="entry name" value="BRCT_DNA_ligase_like"/>
    <property type="match status" value="1"/>
</dbReference>
<evidence type="ECO:0000256" key="2">
    <source>
        <dbReference type="ARBA" id="ARBA00012722"/>
    </source>
</evidence>
<dbReference type="InterPro" id="IPR041663">
    <property type="entry name" value="DisA/LigA_HHH"/>
</dbReference>
<feature type="binding site" evidence="15">
    <location>
        <position position="107"/>
    </location>
    <ligand>
        <name>NAD(+)</name>
        <dbReference type="ChEBI" id="CHEBI:57540"/>
    </ligand>
</feature>
<dbReference type="PROSITE" id="PS50172">
    <property type="entry name" value="BRCT"/>
    <property type="match status" value="1"/>
</dbReference>
<keyword evidence="10 15" id="KW-0520">NAD</keyword>
<dbReference type="Pfam" id="PF00533">
    <property type="entry name" value="BRCT"/>
    <property type="match status" value="1"/>
</dbReference>
<feature type="binding site" evidence="15">
    <location>
        <position position="413"/>
    </location>
    <ligand>
        <name>Zn(2+)</name>
        <dbReference type="ChEBI" id="CHEBI:29105"/>
    </ligand>
</feature>
<dbReference type="PIRSF" id="PIRSF001604">
    <property type="entry name" value="LigA"/>
    <property type="match status" value="1"/>
</dbReference>
<feature type="binding site" evidence="15">
    <location>
        <position position="302"/>
    </location>
    <ligand>
        <name>NAD(+)</name>
        <dbReference type="ChEBI" id="CHEBI:57540"/>
    </ligand>
</feature>
<evidence type="ECO:0000256" key="7">
    <source>
        <dbReference type="ARBA" id="ARBA00022763"/>
    </source>
</evidence>
<protein>
    <recommendedName>
        <fullName evidence="3 15">DNA ligase</fullName>
        <ecNumber evidence="2 15">6.5.1.2</ecNumber>
    </recommendedName>
    <alternativeName>
        <fullName evidence="15">Polydeoxyribonucleotide synthase [NAD(+)]</fullName>
    </alternativeName>
</protein>
<dbReference type="CDD" id="cd00114">
    <property type="entry name" value="LIGANc"/>
    <property type="match status" value="1"/>
</dbReference>
<evidence type="ECO:0000256" key="8">
    <source>
        <dbReference type="ARBA" id="ARBA00022833"/>
    </source>
</evidence>
<evidence type="ECO:0000256" key="3">
    <source>
        <dbReference type="ARBA" id="ARBA00013308"/>
    </source>
</evidence>
<dbReference type="PROSITE" id="PS01055">
    <property type="entry name" value="DNA_LIGASE_N1"/>
    <property type="match status" value="1"/>
</dbReference>
<comment type="catalytic activity">
    <reaction evidence="13 15 16">
        <text>NAD(+) + (deoxyribonucleotide)n-3'-hydroxyl + 5'-phospho-(deoxyribonucleotide)m = (deoxyribonucleotide)n+m + AMP + beta-nicotinamide D-nucleotide.</text>
        <dbReference type="EC" id="6.5.1.2"/>
    </reaction>
</comment>
<evidence type="ECO:0000259" key="17">
    <source>
        <dbReference type="PROSITE" id="PS50172"/>
    </source>
</evidence>
<dbReference type="Pfam" id="PF01653">
    <property type="entry name" value="DNA_ligase_aden"/>
    <property type="match status" value="1"/>
</dbReference>
<dbReference type="SMART" id="SM00532">
    <property type="entry name" value="LIGANc"/>
    <property type="match status" value="1"/>
</dbReference>
<comment type="caution">
    <text evidence="18">The sequence shown here is derived from an EMBL/GenBank/DDBJ whole genome shotgun (WGS) entry which is preliminary data.</text>
</comment>
<dbReference type="InterPro" id="IPR012340">
    <property type="entry name" value="NA-bd_OB-fold"/>
</dbReference>
<dbReference type="InterPro" id="IPR010994">
    <property type="entry name" value="RuvA_2-like"/>
</dbReference>